<name>A0A0D7BVR9_9AGAR</name>
<dbReference type="SUPFAM" id="SSF56214">
    <property type="entry name" value="4'-phosphopantetheinyl transferase"/>
    <property type="match status" value="1"/>
</dbReference>
<organism evidence="9 10">
    <name type="scientific">Cylindrobasidium torrendii FP15055 ss-10</name>
    <dbReference type="NCBI Taxonomy" id="1314674"/>
    <lineage>
        <taxon>Eukaryota</taxon>
        <taxon>Fungi</taxon>
        <taxon>Dikarya</taxon>
        <taxon>Basidiomycota</taxon>
        <taxon>Agaricomycotina</taxon>
        <taxon>Agaricomycetes</taxon>
        <taxon>Agaricomycetidae</taxon>
        <taxon>Agaricales</taxon>
        <taxon>Marasmiineae</taxon>
        <taxon>Physalacriaceae</taxon>
        <taxon>Cylindrobasidium</taxon>
    </lineage>
</organism>
<evidence type="ECO:0000256" key="7">
    <source>
        <dbReference type="ARBA" id="ARBA00023160"/>
    </source>
</evidence>
<keyword evidence="7" id="KW-0275">Fatty acid biosynthesis</keyword>
<evidence type="ECO:0000256" key="1">
    <source>
        <dbReference type="ARBA" id="ARBA00022516"/>
    </source>
</evidence>
<dbReference type="InterPro" id="IPR037143">
    <property type="entry name" value="4-PPantetheinyl_Trfase_dom_sf"/>
</dbReference>
<evidence type="ECO:0000256" key="3">
    <source>
        <dbReference type="ARBA" id="ARBA00022723"/>
    </source>
</evidence>
<dbReference type="Pfam" id="PF01648">
    <property type="entry name" value="ACPS"/>
    <property type="match status" value="1"/>
</dbReference>
<evidence type="ECO:0000313" key="9">
    <source>
        <dbReference type="EMBL" id="KIY73701.1"/>
    </source>
</evidence>
<dbReference type="GO" id="GO:0000287">
    <property type="term" value="F:magnesium ion binding"/>
    <property type="evidence" value="ECO:0007669"/>
    <property type="project" value="InterPro"/>
</dbReference>
<keyword evidence="2 9" id="KW-0808">Transferase</keyword>
<dbReference type="NCBIfam" id="TIGR00516">
    <property type="entry name" value="acpS"/>
    <property type="match status" value="1"/>
</dbReference>
<evidence type="ECO:0000313" key="10">
    <source>
        <dbReference type="Proteomes" id="UP000054007"/>
    </source>
</evidence>
<keyword evidence="6" id="KW-0443">Lipid metabolism</keyword>
<dbReference type="OrthoDB" id="15433at2759"/>
<dbReference type="EMBL" id="KN880434">
    <property type="protein sequence ID" value="KIY73701.1"/>
    <property type="molecule type" value="Genomic_DNA"/>
</dbReference>
<gene>
    <name evidence="9" type="ORF">CYLTODRAFT_416730</name>
</gene>
<keyword evidence="1" id="KW-0444">Lipid biosynthesis</keyword>
<accession>A0A0D7BVR9</accession>
<evidence type="ECO:0000256" key="6">
    <source>
        <dbReference type="ARBA" id="ARBA00023098"/>
    </source>
</evidence>
<evidence type="ECO:0000259" key="8">
    <source>
        <dbReference type="Pfam" id="PF01648"/>
    </source>
</evidence>
<reference evidence="9 10" key="1">
    <citation type="journal article" date="2015" name="Fungal Genet. Biol.">
        <title>Evolution of novel wood decay mechanisms in Agaricales revealed by the genome sequences of Fistulina hepatica and Cylindrobasidium torrendii.</title>
        <authorList>
            <person name="Floudas D."/>
            <person name="Held B.W."/>
            <person name="Riley R."/>
            <person name="Nagy L.G."/>
            <person name="Koehler G."/>
            <person name="Ransdell A.S."/>
            <person name="Younus H."/>
            <person name="Chow J."/>
            <person name="Chiniquy J."/>
            <person name="Lipzen A."/>
            <person name="Tritt A."/>
            <person name="Sun H."/>
            <person name="Haridas S."/>
            <person name="LaButti K."/>
            <person name="Ohm R.A."/>
            <person name="Kues U."/>
            <person name="Blanchette R.A."/>
            <person name="Grigoriev I.V."/>
            <person name="Minto R.E."/>
            <person name="Hibbett D.S."/>
        </authorList>
    </citation>
    <scope>NUCLEOTIDE SEQUENCE [LARGE SCALE GENOMIC DNA]</scope>
    <source>
        <strain evidence="9 10">FP15055 ss-10</strain>
    </source>
</reference>
<evidence type="ECO:0000256" key="5">
    <source>
        <dbReference type="ARBA" id="ARBA00022842"/>
    </source>
</evidence>
<dbReference type="Proteomes" id="UP000054007">
    <property type="component" value="Unassembled WGS sequence"/>
</dbReference>
<dbReference type="Gene3D" id="3.90.470.20">
    <property type="entry name" value="4'-phosphopantetheinyl transferase domain"/>
    <property type="match status" value="1"/>
</dbReference>
<evidence type="ECO:0000256" key="2">
    <source>
        <dbReference type="ARBA" id="ARBA00022679"/>
    </source>
</evidence>
<dbReference type="AlphaFoldDB" id="A0A0D7BVR9"/>
<feature type="domain" description="4'-phosphopantetheinyl transferase" evidence="8">
    <location>
        <begin position="4"/>
        <end position="121"/>
    </location>
</feature>
<keyword evidence="10" id="KW-1185">Reference proteome</keyword>
<dbReference type="GO" id="GO:0006633">
    <property type="term" value="P:fatty acid biosynthetic process"/>
    <property type="evidence" value="ECO:0007669"/>
    <property type="project" value="UniProtKB-KW"/>
</dbReference>
<dbReference type="InterPro" id="IPR002582">
    <property type="entry name" value="ACPS"/>
</dbReference>
<evidence type="ECO:0000256" key="4">
    <source>
        <dbReference type="ARBA" id="ARBA00022832"/>
    </source>
</evidence>
<dbReference type="InterPro" id="IPR008278">
    <property type="entry name" value="4-PPantetheinyl_Trfase_dom"/>
</dbReference>
<dbReference type="STRING" id="1314674.A0A0D7BVR9"/>
<keyword evidence="4" id="KW-0276">Fatty acid metabolism</keyword>
<proteinExistence type="inferred from homology"/>
<keyword evidence="3" id="KW-0479">Metal-binding</keyword>
<dbReference type="GO" id="GO:0008897">
    <property type="term" value="F:holo-[acyl-carrier-protein] synthase activity"/>
    <property type="evidence" value="ECO:0007669"/>
    <property type="project" value="InterPro"/>
</dbReference>
<protein>
    <submittedName>
        <fullName evidence="9">4'-phosphopantetheinyl transferase</fullName>
    </submittedName>
</protein>
<sequence>MIHGLGTDIVRLSRIVGIVERRGIDSFAKKILSTEELPHFQATPHTKALRVRFLAVRWAVKEAAYKALYPTLKPTWGDLTFYPLHALHTGSKPQLVLRTEDAGEFGELHSSVSHDGDYVLASVIATKKPS</sequence>
<dbReference type="NCBIfam" id="TIGR00556">
    <property type="entry name" value="pantethn_trn"/>
    <property type="match status" value="1"/>
</dbReference>
<keyword evidence="5" id="KW-0460">Magnesium</keyword>
<dbReference type="HAMAP" id="MF_00101">
    <property type="entry name" value="AcpS"/>
    <property type="match status" value="1"/>
</dbReference>
<dbReference type="InterPro" id="IPR004568">
    <property type="entry name" value="Ppantetheine-prot_Trfase_dom"/>
</dbReference>